<dbReference type="Pfam" id="PF01330">
    <property type="entry name" value="RuvA_N"/>
    <property type="match status" value="1"/>
</dbReference>
<dbReference type="Pfam" id="PF14520">
    <property type="entry name" value="HHH_5"/>
    <property type="match status" value="1"/>
</dbReference>
<feature type="domain" description="DNA helicase Holliday junction RuvA type" evidence="7">
    <location>
        <begin position="1"/>
        <end position="62"/>
    </location>
</feature>
<proteinExistence type="inferred from homology"/>
<dbReference type="InterPro" id="IPR000085">
    <property type="entry name" value="RuvA"/>
</dbReference>
<evidence type="ECO:0000256" key="4">
    <source>
        <dbReference type="ARBA" id="ARBA00023172"/>
    </source>
</evidence>
<dbReference type="HAMAP" id="MF_00031">
    <property type="entry name" value="DNA_HJ_migration_RuvA"/>
    <property type="match status" value="1"/>
</dbReference>
<keyword evidence="3 6" id="KW-0238">DNA-binding</keyword>
<evidence type="ECO:0000256" key="3">
    <source>
        <dbReference type="ARBA" id="ARBA00023125"/>
    </source>
</evidence>
<evidence type="ECO:0000256" key="6">
    <source>
        <dbReference type="HAMAP-Rule" id="MF_00031"/>
    </source>
</evidence>
<comment type="similarity">
    <text evidence="6">Belongs to the RuvA family.</text>
</comment>
<accession>A0A1G7IK20</accession>
<comment type="caution">
    <text evidence="6">Lacks conserved residue(s) required for the propagation of feature annotation.</text>
</comment>
<evidence type="ECO:0000256" key="2">
    <source>
        <dbReference type="ARBA" id="ARBA00022763"/>
    </source>
</evidence>
<keyword evidence="9" id="KW-0347">Helicase</keyword>
<keyword evidence="5 6" id="KW-0234">DNA repair</keyword>
<dbReference type="Gene3D" id="2.40.50.140">
    <property type="entry name" value="Nucleic acid-binding proteins"/>
    <property type="match status" value="1"/>
</dbReference>
<dbReference type="GO" id="GO:0006281">
    <property type="term" value="P:DNA repair"/>
    <property type="evidence" value="ECO:0007669"/>
    <property type="project" value="UniProtKB-UniRule"/>
</dbReference>
<evidence type="ECO:0000256" key="5">
    <source>
        <dbReference type="ARBA" id="ARBA00023204"/>
    </source>
</evidence>
<evidence type="ECO:0000313" key="10">
    <source>
        <dbReference type="Proteomes" id="UP000198994"/>
    </source>
</evidence>
<reference evidence="10" key="1">
    <citation type="submission" date="2016-10" db="EMBL/GenBank/DDBJ databases">
        <authorList>
            <person name="Varghese N."/>
            <person name="Submissions S."/>
        </authorList>
    </citation>
    <scope>NUCLEOTIDE SEQUENCE [LARGE SCALE GENOMIC DNA]</scope>
    <source>
        <strain evidence="10">DSM 10146</strain>
    </source>
</reference>
<sequence length="223" mass="22706">MIGRIAGRIEYKGEDHVLIDVRGVGYIVYCSDRVLASLPRPGEAAALYTDLLVREDLLQLYGFPTLVEKEWFRLLMTVQGVGAKASLAILGTLGPDGVSRAIALGDANAIKAARGIGPKTGLRVVNELKDKAPMVMAMGAGTIASAGPEVIDDATIPSAPAPAPAQAAPSSAPAQSEALSALSNLGYAPGEAAAAVAQAAGEAPTATTAELIRAALRLLAPKG</sequence>
<dbReference type="Gene3D" id="1.10.150.20">
    <property type="entry name" value="5' to 3' exonuclease, C-terminal subdomain"/>
    <property type="match status" value="1"/>
</dbReference>
<comment type="subcellular location">
    <subcellularLocation>
        <location evidence="6">Cytoplasm</location>
    </subcellularLocation>
</comment>
<keyword evidence="2 6" id="KW-0227">DNA damage</keyword>
<dbReference type="InterPro" id="IPR013849">
    <property type="entry name" value="DNA_helicase_Holl-junc_RuvA_I"/>
</dbReference>
<organism evidence="9 10">
    <name type="scientific">Salipiger thiooxidans</name>
    <dbReference type="NCBI Taxonomy" id="282683"/>
    <lineage>
        <taxon>Bacteria</taxon>
        <taxon>Pseudomonadati</taxon>
        <taxon>Pseudomonadota</taxon>
        <taxon>Alphaproteobacteria</taxon>
        <taxon>Rhodobacterales</taxon>
        <taxon>Roseobacteraceae</taxon>
        <taxon>Salipiger</taxon>
    </lineage>
</organism>
<dbReference type="InterPro" id="IPR012340">
    <property type="entry name" value="NA-bd_OB-fold"/>
</dbReference>
<dbReference type="GO" id="GO:0005737">
    <property type="term" value="C:cytoplasm"/>
    <property type="evidence" value="ECO:0007669"/>
    <property type="project" value="UniProtKB-SubCell"/>
</dbReference>
<dbReference type="STRING" id="282683.SAMN04488105_11318"/>
<name>A0A1G7IK20_9RHOB</name>
<keyword evidence="4 6" id="KW-0233">DNA recombination</keyword>
<dbReference type="SUPFAM" id="SSF46929">
    <property type="entry name" value="DNA helicase RuvA subunit, C-terminal domain"/>
    <property type="match status" value="1"/>
</dbReference>
<dbReference type="GO" id="GO:0006310">
    <property type="term" value="P:DNA recombination"/>
    <property type="evidence" value="ECO:0007669"/>
    <property type="project" value="UniProtKB-UniRule"/>
</dbReference>
<dbReference type="GO" id="GO:0009379">
    <property type="term" value="C:Holliday junction helicase complex"/>
    <property type="evidence" value="ECO:0007669"/>
    <property type="project" value="InterPro"/>
</dbReference>
<dbReference type="InterPro" id="IPR010994">
    <property type="entry name" value="RuvA_2-like"/>
</dbReference>
<dbReference type="GO" id="GO:0009378">
    <property type="term" value="F:four-way junction helicase activity"/>
    <property type="evidence" value="ECO:0007669"/>
    <property type="project" value="InterPro"/>
</dbReference>
<dbReference type="SUPFAM" id="SSF50249">
    <property type="entry name" value="Nucleic acid-binding proteins"/>
    <property type="match status" value="1"/>
</dbReference>
<dbReference type="GO" id="GO:0000400">
    <property type="term" value="F:four-way junction DNA binding"/>
    <property type="evidence" value="ECO:0007669"/>
    <property type="project" value="UniProtKB-UniRule"/>
</dbReference>
<dbReference type="Pfam" id="PF07499">
    <property type="entry name" value="RuvA_C"/>
    <property type="match status" value="1"/>
</dbReference>
<keyword evidence="9" id="KW-0378">Hydrolase</keyword>
<comment type="function">
    <text evidence="6">The RuvA-RuvB-RuvC complex processes Holliday junction (HJ) DNA during genetic recombination and DNA repair, while the RuvA-RuvB complex plays an important role in the rescue of blocked DNA replication forks via replication fork reversal (RFR). RuvA specifically binds to HJ cruciform DNA, conferring on it an open structure. The RuvB hexamer acts as an ATP-dependent pump, pulling dsDNA into and through the RuvAB complex. HJ branch migration allows RuvC to scan DNA until it finds its consensus sequence, where it cleaves and resolves the cruciform DNA.</text>
</comment>
<evidence type="ECO:0000259" key="8">
    <source>
        <dbReference type="Pfam" id="PF07499"/>
    </source>
</evidence>
<dbReference type="CDD" id="cd14332">
    <property type="entry name" value="UBA_RuvA_C"/>
    <property type="match status" value="1"/>
</dbReference>
<dbReference type="Gene3D" id="1.10.8.10">
    <property type="entry name" value="DNA helicase RuvA subunit, C-terminal domain"/>
    <property type="match status" value="1"/>
</dbReference>
<comment type="subunit">
    <text evidence="6">Homotetramer. Forms an RuvA(8)-RuvB(12)-Holliday junction (HJ) complex. HJ DNA is sandwiched between 2 RuvA tetramers; dsDNA enters through RuvA and exits via RuvB. An RuvB hexamer assembles on each DNA strand where it exits the tetramer. Each RuvB hexamer is contacted by two RuvA subunits (via domain III) on 2 adjacent RuvB subunits; this complex drives branch migration. In the full resolvosome a probable DNA-RuvA(4)-RuvB(12)-RuvC(2) complex forms which resolves the HJ.</text>
</comment>
<keyword evidence="10" id="KW-1185">Reference proteome</keyword>
<dbReference type="AlphaFoldDB" id="A0A1G7IK20"/>
<feature type="domain" description="Holliday junction DNA helicase RuvA C-terminal" evidence="8">
    <location>
        <begin position="174"/>
        <end position="220"/>
    </location>
</feature>
<comment type="domain">
    <text evidence="6">Has three domains with a flexible linker between the domains II and III and assumes an 'L' shape. Domain III is highly mobile and contacts RuvB.</text>
</comment>
<keyword evidence="9" id="KW-0547">Nucleotide-binding</keyword>
<evidence type="ECO:0000256" key="1">
    <source>
        <dbReference type="ARBA" id="ARBA00022490"/>
    </source>
</evidence>
<dbReference type="RefSeq" id="WP_089962013.1">
    <property type="nucleotide sequence ID" value="NZ_FNAV01000013.1"/>
</dbReference>
<dbReference type="EMBL" id="FNAV01000013">
    <property type="protein sequence ID" value="SDF13100.1"/>
    <property type="molecule type" value="Genomic_DNA"/>
</dbReference>
<feature type="region of interest" description="Domain I" evidence="6">
    <location>
        <begin position="1"/>
        <end position="64"/>
    </location>
</feature>
<dbReference type="NCBIfam" id="TIGR00084">
    <property type="entry name" value="ruvA"/>
    <property type="match status" value="1"/>
</dbReference>
<dbReference type="GO" id="GO:0048476">
    <property type="term" value="C:Holliday junction resolvase complex"/>
    <property type="evidence" value="ECO:0007669"/>
    <property type="project" value="UniProtKB-UniRule"/>
</dbReference>
<gene>
    <name evidence="6" type="primary">ruvA</name>
    <name evidence="9" type="ORF">SAMN04488105_11318</name>
</gene>
<evidence type="ECO:0000313" key="9">
    <source>
        <dbReference type="EMBL" id="SDF13100.1"/>
    </source>
</evidence>
<dbReference type="Proteomes" id="UP000198994">
    <property type="component" value="Unassembled WGS sequence"/>
</dbReference>
<dbReference type="OrthoDB" id="5293449at2"/>
<protein>
    <recommendedName>
        <fullName evidence="6">Holliday junction branch migration complex subunit RuvA</fullName>
    </recommendedName>
</protein>
<dbReference type="InterPro" id="IPR036267">
    <property type="entry name" value="RuvA_C_sf"/>
</dbReference>
<dbReference type="SUPFAM" id="SSF47781">
    <property type="entry name" value="RuvA domain 2-like"/>
    <property type="match status" value="1"/>
</dbReference>
<keyword evidence="9" id="KW-0067">ATP-binding</keyword>
<dbReference type="GO" id="GO:0005524">
    <property type="term" value="F:ATP binding"/>
    <property type="evidence" value="ECO:0007669"/>
    <property type="project" value="InterPro"/>
</dbReference>
<dbReference type="InterPro" id="IPR011114">
    <property type="entry name" value="RuvA_C"/>
</dbReference>
<evidence type="ECO:0000259" key="7">
    <source>
        <dbReference type="Pfam" id="PF01330"/>
    </source>
</evidence>
<feature type="region of interest" description="Domain III" evidence="6">
    <location>
        <begin position="170"/>
        <end position="223"/>
    </location>
</feature>
<keyword evidence="1 6" id="KW-0963">Cytoplasm</keyword>